<proteinExistence type="predicted"/>
<sequence length="137" mass="15200">MTLFFPNQKPEEGPAEKSLGILLSVGQFAPMAGVRTEKLIQRRLGEIPPVRKGVETNTLLTGIYPNWRSLPWSGESVAIFGTYPGSSIDYSVEVMEFRALAAYRGNYPTSGSYSCAPAGLWKEMKKKNRKDNKLPSE</sequence>
<organism evidence="1">
    <name type="scientific">Picea sitchensis</name>
    <name type="common">Sitka spruce</name>
    <name type="synonym">Pinus sitchensis</name>
    <dbReference type="NCBI Taxonomy" id="3332"/>
    <lineage>
        <taxon>Eukaryota</taxon>
        <taxon>Viridiplantae</taxon>
        <taxon>Streptophyta</taxon>
        <taxon>Embryophyta</taxon>
        <taxon>Tracheophyta</taxon>
        <taxon>Spermatophyta</taxon>
        <taxon>Pinopsida</taxon>
        <taxon>Pinidae</taxon>
        <taxon>Conifers I</taxon>
        <taxon>Pinales</taxon>
        <taxon>Pinaceae</taxon>
        <taxon>Picea</taxon>
    </lineage>
</organism>
<gene>
    <name evidence="1" type="primary">orf04189</name>
    <name evidence="1" type="ORF">Q903MT_gene4166</name>
</gene>
<keyword evidence="1" id="KW-0496">Mitochondrion</keyword>
<name>A0A6B9XT05_PICSI</name>
<dbReference type="EMBL" id="MK697699">
    <property type="protein sequence ID" value="QHR90143.1"/>
    <property type="molecule type" value="Genomic_DNA"/>
</dbReference>
<protein>
    <submittedName>
        <fullName evidence="1">Uncharacterized protein</fullName>
    </submittedName>
</protein>
<reference evidence="1" key="1">
    <citation type="submission" date="2019-03" db="EMBL/GenBank/DDBJ databases">
        <title>Largest Complete Mitochondrial Genome of a Gymnosperm, Sitka Spruce (Picea sitchensis), Indicates Complex Physical Structure.</title>
        <authorList>
            <person name="Jackman S.D."/>
            <person name="Coombe L."/>
            <person name="Warren R."/>
            <person name="Kirk H."/>
            <person name="Trinh E."/>
            <person name="McLeod T."/>
            <person name="Pleasance S."/>
            <person name="Pandoh P."/>
            <person name="Zhao Y."/>
            <person name="Coope R."/>
            <person name="Bousquet J."/>
            <person name="Bohlmann J.C."/>
            <person name="Jones S.J.M."/>
            <person name="Birol I."/>
        </authorList>
    </citation>
    <scope>NUCLEOTIDE SEQUENCE</scope>
    <source>
        <strain evidence="1">Q903</strain>
    </source>
</reference>
<dbReference type="AlphaFoldDB" id="A0A6B9XT05"/>
<evidence type="ECO:0000313" key="1">
    <source>
        <dbReference type="EMBL" id="QHR90143.1"/>
    </source>
</evidence>
<accession>A0A6B9XT05</accession>
<geneLocation type="mitochondrion" evidence="1"/>